<keyword evidence="2" id="KW-1185">Reference proteome</keyword>
<organism evidence="1 2">
    <name type="scientific">Streptomyces daqingensis</name>
    <dbReference type="NCBI Taxonomy" id="1472640"/>
    <lineage>
        <taxon>Bacteria</taxon>
        <taxon>Bacillati</taxon>
        <taxon>Actinomycetota</taxon>
        <taxon>Actinomycetes</taxon>
        <taxon>Kitasatosporales</taxon>
        <taxon>Streptomycetaceae</taxon>
        <taxon>Streptomyces</taxon>
    </lineage>
</organism>
<evidence type="ECO:0000313" key="1">
    <source>
        <dbReference type="EMBL" id="GGO41926.1"/>
    </source>
</evidence>
<dbReference type="Gene3D" id="3.30.530.20">
    <property type="match status" value="1"/>
</dbReference>
<dbReference type="InterPro" id="IPR023393">
    <property type="entry name" value="START-like_dom_sf"/>
</dbReference>
<accession>A0ABQ2LQG6</accession>
<dbReference type="Pfam" id="PF10604">
    <property type="entry name" value="Polyketide_cyc2"/>
    <property type="match status" value="1"/>
</dbReference>
<evidence type="ECO:0000313" key="2">
    <source>
        <dbReference type="Proteomes" id="UP000631535"/>
    </source>
</evidence>
<reference evidence="2" key="1">
    <citation type="journal article" date="2019" name="Int. J. Syst. Evol. Microbiol.">
        <title>The Global Catalogue of Microorganisms (GCM) 10K type strain sequencing project: providing services to taxonomists for standard genome sequencing and annotation.</title>
        <authorList>
            <consortium name="The Broad Institute Genomics Platform"/>
            <consortium name="The Broad Institute Genome Sequencing Center for Infectious Disease"/>
            <person name="Wu L."/>
            <person name="Ma J."/>
        </authorList>
    </citation>
    <scope>NUCLEOTIDE SEQUENCE [LARGE SCALE GENOMIC DNA]</scope>
    <source>
        <strain evidence="2">CGMCC 4.7178</strain>
    </source>
</reference>
<comment type="caution">
    <text evidence="1">The sequence shown here is derived from an EMBL/GenBank/DDBJ whole genome shotgun (WGS) entry which is preliminary data.</text>
</comment>
<dbReference type="Proteomes" id="UP000631535">
    <property type="component" value="Unassembled WGS sequence"/>
</dbReference>
<protein>
    <submittedName>
        <fullName evidence="1">Polyketide cyclase</fullName>
    </submittedName>
</protein>
<gene>
    <name evidence="1" type="ORF">GCM10012287_01620</name>
</gene>
<dbReference type="RefSeq" id="WP_189035075.1">
    <property type="nucleotide sequence ID" value="NZ_BMMP01000001.1"/>
</dbReference>
<dbReference type="EMBL" id="BMMP01000001">
    <property type="protein sequence ID" value="GGO41926.1"/>
    <property type="molecule type" value="Genomic_DNA"/>
</dbReference>
<dbReference type="InterPro" id="IPR019587">
    <property type="entry name" value="Polyketide_cyclase/dehydratase"/>
</dbReference>
<sequence>MDSKLYRFRFRSVWRLSAPPERVFAVLERGEEYPAWWPQVKEVHDSEGGPDEEGRARIRSFLPYDLWITGRGTRRDPVAGVLEMEIGGDLAGWARWTVGRSSVGRGGSTAVYEQQVEVRRPLLRLLTPLGRPLLRANHAWMMRAGRRGLQRRLGRGLDDG</sequence>
<name>A0ABQ2LQG6_9ACTN</name>
<dbReference type="SUPFAM" id="SSF55961">
    <property type="entry name" value="Bet v1-like"/>
    <property type="match status" value="1"/>
</dbReference>
<proteinExistence type="predicted"/>